<proteinExistence type="predicted"/>
<dbReference type="EMBL" id="CP012036">
    <property type="protein sequence ID" value="ALF55356.1"/>
    <property type="molecule type" value="Genomic_DNA"/>
</dbReference>
<dbReference type="GO" id="GO:0033072">
    <property type="term" value="P:vancomycin biosynthetic process"/>
    <property type="evidence" value="ECO:0007669"/>
    <property type="project" value="UniProtKB-ARBA"/>
</dbReference>
<dbReference type="InterPro" id="IPR010610">
    <property type="entry name" value="EryCIII-like_C"/>
</dbReference>
<dbReference type="GO" id="GO:0005975">
    <property type="term" value="P:carbohydrate metabolic process"/>
    <property type="evidence" value="ECO:0007669"/>
    <property type="project" value="InterPro"/>
</dbReference>
<dbReference type="SUPFAM" id="SSF53756">
    <property type="entry name" value="UDP-Glycosyltransferase/glycogen phosphorylase"/>
    <property type="match status" value="1"/>
</dbReference>
<keyword evidence="4" id="KW-1185">Reference proteome</keyword>
<dbReference type="Proteomes" id="UP000062645">
    <property type="component" value="Chromosome"/>
</dbReference>
<dbReference type="GO" id="GO:0008194">
    <property type="term" value="F:UDP-glycosyltransferase activity"/>
    <property type="evidence" value="ECO:0007669"/>
    <property type="project" value="InterPro"/>
</dbReference>
<evidence type="ECO:0000259" key="2">
    <source>
        <dbReference type="Pfam" id="PF06722"/>
    </source>
</evidence>
<evidence type="ECO:0000313" key="4">
    <source>
        <dbReference type="Proteomes" id="UP000062645"/>
    </source>
</evidence>
<dbReference type="PATRIC" id="fig|224013.5.peg.6020"/>
<protein>
    <submittedName>
        <fullName evidence="3">Glycosyl transferase</fullName>
    </submittedName>
</protein>
<dbReference type="PANTHER" id="PTHR48050">
    <property type="entry name" value="STEROL 3-BETA-GLUCOSYLTRANSFERASE"/>
    <property type="match status" value="1"/>
</dbReference>
<dbReference type="RefSeq" id="WP_062296437.1">
    <property type="nucleotide sequence ID" value="NZ_CP012036.1"/>
</dbReference>
<dbReference type="FunFam" id="3.40.50.2000:FF:000009">
    <property type="entry name" value="Sterol 3-beta-glucosyltransferase UGT80A2"/>
    <property type="match status" value="1"/>
</dbReference>
<dbReference type="OrthoDB" id="9805366at2"/>
<dbReference type="InterPro" id="IPR004276">
    <property type="entry name" value="GlycoTrans_28_N"/>
</dbReference>
<dbReference type="CDD" id="cd03784">
    <property type="entry name" value="GT1_Gtf-like"/>
    <property type="match status" value="1"/>
</dbReference>
<organism evidence="3 4">
    <name type="scientific">Nostoc piscinale CENA21</name>
    <dbReference type="NCBI Taxonomy" id="224013"/>
    <lineage>
        <taxon>Bacteria</taxon>
        <taxon>Bacillati</taxon>
        <taxon>Cyanobacteriota</taxon>
        <taxon>Cyanophyceae</taxon>
        <taxon>Nostocales</taxon>
        <taxon>Nostocaceae</taxon>
        <taxon>Nostoc</taxon>
    </lineage>
</organism>
<dbReference type="STRING" id="224013.ACX27_25075"/>
<dbReference type="PANTHER" id="PTHR48050:SF13">
    <property type="entry name" value="STEROL 3-BETA-GLUCOSYLTRANSFERASE UGT80A2"/>
    <property type="match status" value="1"/>
</dbReference>
<dbReference type="AlphaFoldDB" id="A0A0M4TXI0"/>
<keyword evidence="3" id="KW-0808">Transferase</keyword>
<evidence type="ECO:0000259" key="1">
    <source>
        <dbReference type="Pfam" id="PF03033"/>
    </source>
</evidence>
<reference evidence="3 4" key="2">
    <citation type="journal article" date="2016" name="Genome Announc.">
        <title>Draft Genome Sequence of the N2-Fixing Cyanobacterium Nostoc piscinale CENA21, Isolated from the Brazilian Amazon Floodplain.</title>
        <authorList>
            <person name="Leao T."/>
            <person name="Guimaraes P.I."/>
            <person name="de Melo A.G."/>
            <person name="Ramos R.T."/>
            <person name="Leao P.N."/>
            <person name="Silva A."/>
            <person name="Fiore M.F."/>
            <person name="Schneider M.P."/>
        </authorList>
    </citation>
    <scope>NUCLEOTIDE SEQUENCE [LARGE SCALE GENOMIC DNA]</scope>
    <source>
        <strain evidence="3 4">CENA21</strain>
    </source>
</reference>
<evidence type="ECO:0000313" key="3">
    <source>
        <dbReference type="EMBL" id="ALF55356.1"/>
    </source>
</evidence>
<name>A0A0M4TXI0_9NOSO</name>
<feature type="domain" description="Erythromycin biosynthesis protein CIII-like C-terminal" evidence="2">
    <location>
        <begin position="298"/>
        <end position="404"/>
    </location>
</feature>
<sequence length="423" mass="46185">MRIAIIALGSRGDVQPYIALGKGLKAAGHIVRLLTHENFEVLVTSHGLEFHPMSGNVQEIIETQEMRELLEKGNFLTITSHTAKLTQSVTINWVKTGLVACQGMDLLLAGVGGLYLGLSLAEKFGIPLVPAYVFPFTATKTFPGVLFPQSIARFGGAVNWLSHHLIRQIMWQGSRIADTSARKQVLNLPAASFFGPYNAPHLHRYPTLYGFSPSVIPKPSDWQNTHITGYWFLDTEPNWNPPPGLTEFLEGGEPPIYVGFGSMGNRNPEQTADIILQALRKTQQRAVMLSGWGGLYKENLPDSVYLVDSIPHSWIFSRVAAVVHHGGAGTTAAGLRAGVPTIIIPFFGDQGFWGKRVATLGVGTEPIPRKQLTAERLAQATQQVVTNQTMRQRASELGKKIRAEDGIANAVAVIEEINNVRAA</sequence>
<accession>A0A0M4TXI0</accession>
<gene>
    <name evidence="3" type="ORF">ACX27_25075</name>
</gene>
<dbReference type="GO" id="GO:0016758">
    <property type="term" value="F:hexosyltransferase activity"/>
    <property type="evidence" value="ECO:0007669"/>
    <property type="project" value="InterPro"/>
</dbReference>
<dbReference type="KEGG" id="npz:ACX27_25075"/>
<dbReference type="Pfam" id="PF03033">
    <property type="entry name" value="Glyco_transf_28"/>
    <property type="match status" value="1"/>
</dbReference>
<dbReference type="InterPro" id="IPR002213">
    <property type="entry name" value="UDP_glucos_trans"/>
</dbReference>
<feature type="domain" description="Glycosyltransferase family 28 N-terminal" evidence="1">
    <location>
        <begin position="3"/>
        <end position="143"/>
    </location>
</feature>
<reference evidence="4" key="1">
    <citation type="submission" date="2015-07" db="EMBL/GenBank/DDBJ databases">
        <title>Genome Of Nitrogen-Fixing Cyanobacterium Nostoc piscinale CENA21 From Solimoes/Amazon River Floodplain Sediments And Comparative Genomics To Uncover Biosynthetic Natural Products Potential.</title>
        <authorList>
            <person name="Leao T.F."/>
            <person name="Leao P.N."/>
            <person name="Guimaraes P.I."/>
            <person name="de Melo A.G.C."/>
            <person name="Ramos R.T.J."/>
            <person name="Silva A."/>
            <person name="Fiore M.F."/>
            <person name="Schneider M.P.C."/>
        </authorList>
    </citation>
    <scope>NUCLEOTIDE SEQUENCE [LARGE SCALE GENOMIC DNA]</scope>
    <source>
        <strain evidence="4">CENA21</strain>
    </source>
</reference>
<dbReference type="Pfam" id="PF06722">
    <property type="entry name" value="EryCIII-like_C"/>
    <property type="match status" value="1"/>
</dbReference>
<dbReference type="InterPro" id="IPR050426">
    <property type="entry name" value="Glycosyltransferase_28"/>
</dbReference>
<dbReference type="Gene3D" id="3.40.50.2000">
    <property type="entry name" value="Glycogen Phosphorylase B"/>
    <property type="match status" value="2"/>
</dbReference>